<dbReference type="GO" id="GO:0015108">
    <property type="term" value="F:chloride transmembrane transporter activity"/>
    <property type="evidence" value="ECO:0007669"/>
    <property type="project" value="TreeGrafter"/>
</dbReference>
<accession>A0A2I0WI77</accession>
<evidence type="ECO:0000256" key="4">
    <source>
        <dbReference type="SAM" id="Phobius"/>
    </source>
</evidence>
<evidence type="ECO:0000256" key="2">
    <source>
        <dbReference type="ARBA" id="ARBA00023122"/>
    </source>
</evidence>
<name>A0A2I0WI77_9ASPA</name>
<proteinExistence type="predicted"/>
<dbReference type="PANTHER" id="PTHR11689:SF92">
    <property type="entry name" value="CHLORIDE CHANNEL-LIKE PROTEIN CLC-G-RELATED"/>
    <property type="match status" value="1"/>
</dbReference>
<keyword evidence="2" id="KW-0129">CBS domain</keyword>
<keyword evidence="4" id="KW-1133">Transmembrane helix</keyword>
<evidence type="ECO:0000256" key="1">
    <source>
        <dbReference type="ARBA" id="ARBA00022737"/>
    </source>
</evidence>
<keyword evidence="4" id="KW-0472">Membrane</keyword>
<sequence length="201" mass="22216">MEAASALSNHSCSWNGPERGRRRTGGDLRIQRGFGVDTRCPSINNLIAEKELLNQDLWACNDRWVEFFGDLILKWVLCFIIDVLSDYVGFFFNLAIENIAGVKFVVTSNMMLANRTCLAELKTESQEKGGNAVVVENVKVYGDPADYLWAFGVFAASNLVMTMFAAIITAFIAPEAAGSGIPEVKAYKLMLFLNVRSLSGR</sequence>
<dbReference type="Gene3D" id="1.10.3080.10">
    <property type="entry name" value="Clc chloride channel"/>
    <property type="match status" value="1"/>
</dbReference>
<dbReference type="InterPro" id="IPR014743">
    <property type="entry name" value="Cl-channel_core"/>
</dbReference>
<feature type="compositionally biased region" description="Polar residues" evidence="3">
    <location>
        <begin position="1"/>
        <end position="14"/>
    </location>
</feature>
<dbReference type="Proteomes" id="UP000233837">
    <property type="component" value="Unassembled WGS sequence"/>
</dbReference>
<keyword evidence="4" id="KW-0812">Transmembrane</keyword>
<keyword evidence="1" id="KW-0677">Repeat</keyword>
<evidence type="ECO:0000313" key="5">
    <source>
        <dbReference type="EMBL" id="PKU75370.1"/>
    </source>
</evidence>
<evidence type="ECO:0000313" key="6">
    <source>
        <dbReference type="Proteomes" id="UP000233837"/>
    </source>
</evidence>
<keyword evidence="6" id="KW-1185">Reference proteome</keyword>
<gene>
    <name evidence="5" type="primary">CBSCLC6</name>
    <name evidence="5" type="ORF">MA16_Dca027406</name>
</gene>
<dbReference type="AlphaFoldDB" id="A0A2I0WI77"/>
<organism evidence="5 6">
    <name type="scientific">Dendrobium catenatum</name>
    <dbReference type="NCBI Taxonomy" id="906689"/>
    <lineage>
        <taxon>Eukaryota</taxon>
        <taxon>Viridiplantae</taxon>
        <taxon>Streptophyta</taxon>
        <taxon>Embryophyta</taxon>
        <taxon>Tracheophyta</taxon>
        <taxon>Spermatophyta</taxon>
        <taxon>Magnoliopsida</taxon>
        <taxon>Liliopsida</taxon>
        <taxon>Asparagales</taxon>
        <taxon>Orchidaceae</taxon>
        <taxon>Epidendroideae</taxon>
        <taxon>Malaxideae</taxon>
        <taxon>Dendrobiinae</taxon>
        <taxon>Dendrobium</taxon>
    </lineage>
</organism>
<feature type="transmembrane region" description="Helical" evidence="4">
    <location>
        <begin position="72"/>
        <end position="96"/>
    </location>
</feature>
<dbReference type="GO" id="GO:0009705">
    <property type="term" value="C:plant-type vacuole membrane"/>
    <property type="evidence" value="ECO:0007669"/>
    <property type="project" value="TreeGrafter"/>
</dbReference>
<protein>
    <submittedName>
        <fullName evidence="5">Chloride channel-like protein CLC-g</fullName>
    </submittedName>
</protein>
<reference evidence="5 6" key="2">
    <citation type="journal article" date="2017" name="Nature">
        <title>The Apostasia genome and the evolution of orchids.</title>
        <authorList>
            <person name="Zhang G.Q."/>
            <person name="Liu K.W."/>
            <person name="Li Z."/>
            <person name="Lohaus R."/>
            <person name="Hsiao Y.Y."/>
            <person name="Niu S.C."/>
            <person name="Wang J.Y."/>
            <person name="Lin Y.C."/>
            <person name="Xu Q."/>
            <person name="Chen L.J."/>
            <person name="Yoshida K."/>
            <person name="Fujiwara S."/>
            <person name="Wang Z.W."/>
            <person name="Zhang Y.Q."/>
            <person name="Mitsuda N."/>
            <person name="Wang M."/>
            <person name="Liu G.H."/>
            <person name="Pecoraro L."/>
            <person name="Huang H.X."/>
            <person name="Xiao X.J."/>
            <person name="Lin M."/>
            <person name="Wu X.Y."/>
            <person name="Wu W.L."/>
            <person name="Chen Y.Y."/>
            <person name="Chang S.B."/>
            <person name="Sakamoto S."/>
            <person name="Ohme-Takagi M."/>
            <person name="Yagi M."/>
            <person name="Zeng S.J."/>
            <person name="Shen C.Y."/>
            <person name="Yeh C.M."/>
            <person name="Luo Y.B."/>
            <person name="Tsai W.C."/>
            <person name="Van de Peer Y."/>
            <person name="Liu Z.J."/>
        </authorList>
    </citation>
    <scope>NUCLEOTIDE SEQUENCE [LARGE SCALE GENOMIC DNA]</scope>
    <source>
        <tissue evidence="5">The whole plant</tissue>
    </source>
</reference>
<feature type="transmembrane region" description="Helical" evidence="4">
    <location>
        <begin position="147"/>
        <end position="173"/>
    </location>
</feature>
<reference evidence="5 6" key="1">
    <citation type="journal article" date="2016" name="Sci. Rep.">
        <title>The Dendrobium catenatum Lindl. genome sequence provides insights into polysaccharide synthase, floral development and adaptive evolution.</title>
        <authorList>
            <person name="Zhang G.Q."/>
            <person name="Xu Q."/>
            <person name="Bian C."/>
            <person name="Tsai W.C."/>
            <person name="Yeh C.M."/>
            <person name="Liu K.W."/>
            <person name="Yoshida K."/>
            <person name="Zhang L.S."/>
            <person name="Chang S.B."/>
            <person name="Chen F."/>
            <person name="Shi Y."/>
            <person name="Su Y.Y."/>
            <person name="Zhang Y.Q."/>
            <person name="Chen L.J."/>
            <person name="Yin Y."/>
            <person name="Lin M."/>
            <person name="Huang H."/>
            <person name="Deng H."/>
            <person name="Wang Z.W."/>
            <person name="Zhu S.L."/>
            <person name="Zhao X."/>
            <person name="Deng C."/>
            <person name="Niu S.C."/>
            <person name="Huang J."/>
            <person name="Wang M."/>
            <person name="Liu G.H."/>
            <person name="Yang H.J."/>
            <person name="Xiao X.J."/>
            <person name="Hsiao Y.Y."/>
            <person name="Wu W.L."/>
            <person name="Chen Y.Y."/>
            <person name="Mitsuda N."/>
            <person name="Ohme-Takagi M."/>
            <person name="Luo Y.B."/>
            <person name="Van de Peer Y."/>
            <person name="Liu Z.J."/>
        </authorList>
    </citation>
    <scope>NUCLEOTIDE SEQUENCE [LARGE SCALE GENOMIC DNA]</scope>
    <source>
        <tissue evidence="5">The whole plant</tissue>
    </source>
</reference>
<feature type="region of interest" description="Disordered" evidence="3">
    <location>
        <begin position="1"/>
        <end position="25"/>
    </location>
</feature>
<dbReference type="SUPFAM" id="SSF81340">
    <property type="entry name" value="Clc chloride channel"/>
    <property type="match status" value="1"/>
</dbReference>
<dbReference type="EMBL" id="KZ502613">
    <property type="protein sequence ID" value="PKU75370.1"/>
    <property type="molecule type" value="Genomic_DNA"/>
</dbReference>
<dbReference type="PANTHER" id="PTHR11689">
    <property type="entry name" value="CHLORIDE CHANNEL PROTEIN CLC FAMILY MEMBER"/>
    <property type="match status" value="1"/>
</dbReference>
<dbReference type="InterPro" id="IPR051280">
    <property type="entry name" value="Cl-channel/antiporter"/>
</dbReference>
<evidence type="ECO:0000256" key="3">
    <source>
        <dbReference type="SAM" id="MobiDB-lite"/>
    </source>
</evidence>